<evidence type="ECO:0000313" key="10">
    <source>
        <dbReference type="Proteomes" id="UP000177515"/>
    </source>
</evidence>
<dbReference type="SUPFAM" id="SSF161098">
    <property type="entry name" value="MetI-like"/>
    <property type="match status" value="1"/>
</dbReference>
<feature type="transmembrane region" description="Helical" evidence="7">
    <location>
        <begin position="182"/>
        <end position="204"/>
    </location>
</feature>
<evidence type="ECO:0000256" key="6">
    <source>
        <dbReference type="ARBA" id="ARBA00023136"/>
    </source>
</evidence>
<feature type="transmembrane region" description="Helical" evidence="7">
    <location>
        <begin position="246"/>
        <end position="271"/>
    </location>
</feature>
<evidence type="ECO:0000313" key="9">
    <source>
        <dbReference type="EMBL" id="AOZ10094.1"/>
    </source>
</evidence>
<dbReference type="PANTHER" id="PTHR43163:SF9">
    <property type="entry name" value="ABC TRANSPORTER PERMEASE PROTEIN"/>
    <property type="match status" value="1"/>
</dbReference>
<accession>A0ABM6FE39</accession>
<feature type="domain" description="ABC transmembrane type-1" evidence="8">
    <location>
        <begin position="99"/>
        <end position="314"/>
    </location>
</feature>
<keyword evidence="4 7" id="KW-0812">Transmembrane</keyword>
<reference evidence="9 10" key="1">
    <citation type="submission" date="2016-10" db="EMBL/GenBank/DDBJ databases">
        <title>Complete genome sequences of three Cupriavidus strains isolated from various Malaysian environments.</title>
        <authorList>
            <person name="Abdullah A.A.-A."/>
            <person name="Shafie N.A.H."/>
            <person name="Lau N.S."/>
        </authorList>
    </citation>
    <scope>NUCLEOTIDE SEQUENCE [LARGE SCALE GENOMIC DNA]</scope>
    <source>
        <strain evidence="9 10">USMAA1020</strain>
    </source>
</reference>
<evidence type="ECO:0000259" key="8">
    <source>
        <dbReference type="PROSITE" id="PS50928"/>
    </source>
</evidence>
<sequence>MQTLFYLGRRLGAGAVMVLAVIVLNFLLLSAAPGDVADVIAAQSGGGTAEQVAALRSQLGLDAGLGHRLAAYVGNVLHGRLGDSLFFHQPALQLILERVPNTLMLVLPALLLAVVAGTLLGTVSAHRPRGALSAVVTFISLAGFAAPVFWSGMMLLIVFAYWLPLFPASGMYTMGERGQGWVLVLDVLHHLVLPVLSLSMIYLAQYSRQARATMLDVLGADYIRTARAKGMSEGVVVYRHALKNTLLPIVTLAGLQFSHAMAGAVLVETVFNWPGLGRLASDAVLNRDYPLMLGILLMSGLLVVAANILTDWLYSLLDPRIRTTG</sequence>
<dbReference type="Pfam" id="PF19300">
    <property type="entry name" value="BPD_transp_1_N"/>
    <property type="match status" value="1"/>
</dbReference>
<keyword evidence="3" id="KW-1003">Cell membrane</keyword>
<dbReference type="Proteomes" id="UP000177515">
    <property type="component" value="Chromosome 2"/>
</dbReference>
<evidence type="ECO:0000256" key="5">
    <source>
        <dbReference type="ARBA" id="ARBA00022989"/>
    </source>
</evidence>
<dbReference type="CDD" id="cd06261">
    <property type="entry name" value="TM_PBP2"/>
    <property type="match status" value="1"/>
</dbReference>
<comment type="similarity">
    <text evidence="7">Belongs to the binding-protein-dependent transport system permease family.</text>
</comment>
<feature type="transmembrane region" description="Helical" evidence="7">
    <location>
        <begin position="135"/>
        <end position="162"/>
    </location>
</feature>
<dbReference type="Gene3D" id="1.10.3720.10">
    <property type="entry name" value="MetI-like"/>
    <property type="match status" value="1"/>
</dbReference>
<evidence type="ECO:0000256" key="1">
    <source>
        <dbReference type="ARBA" id="ARBA00004651"/>
    </source>
</evidence>
<dbReference type="Pfam" id="PF00528">
    <property type="entry name" value="BPD_transp_1"/>
    <property type="match status" value="1"/>
</dbReference>
<name>A0ABM6FE39_9BURK</name>
<protein>
    <submittedName>
        <fullName evidence="9">ABC transporter permease</fullName>
    </submittedName>
</protein>
<dbReference type="InterPro" id="IPR035906">
    <property type="entry name" value="MetI-like_sf"/>
</dbReference>
<evidence type="ECO:0000256" key="7">
    <source>
        <dbReference type="RuleBase" id="RU363032"/>
    </source>
</evidence>
<dbReference type="InterPro" id="IPR045621">
    <property type="entry name" value="BPD_transp_1_N"/>
</dbReference>
<feature type="transmembrane region" description="Helical" evidence="7">
    <location>
        <begin position="291"/>
        <end position="314"/>
    </location>
</feature>
<keyword evidence="10" id="KW-1185">Reference proteome</keyword>
<evidence type="ECO:0000256" key="3">
    <source>
        <dbReference type="ARBA" id="ARBA00022475"/>
    </source>
</evidence>
<comment type="subcellular location">
    <subcellularLocation>
        <location evidence="1 7">Cell membrane</location>
        <topology evidence="1 7">Multi-pass membrane protein</topology>
    </subcellularLocation>
</comment>
<dbReference type="RefSeq" id="WP_071072638.1">
    <property type="nucleotide sequence ID" value="NZ_CP017755.1"/>
</dbReference>
<evidence type="ECO:0000256" key="2">
    <source>
        <dbReference type="ARBA" id="ARBA00022448"/>
    </source>
</evidence>
<feature type="transmembrane region" description="Helical" evidence="7">
    <location>
        <begin position="12"/>
        <end position="32"/>
    </location>
</feature>
<feature type="transmembrane region" description="Helical" evidence="7">
    <location>
        <begin position="102"/>
        <end position="123"/>
    </location>
</feature>
<keyword evidence="2 7" id="KW-0813">Transport</keyword>
<proteinExistence type="inferred from homology"/>
<gene>
    <name evidence="9" type="ORF">BKK80_31075</name>
</gene>
<dbReference type="InterPro" id="IPR000515">
    <property type="entry name" value="MetI-like"/>
</dbReference>
<dbReference type="PANTHER" id="PTHR43163">
    <property type="entry name" value="DIPEPTIDE TRANSPORT SYSTEM PERMEASE PROTEIN DPPB-RELATED"/>
    <property type="match status" value="1"/>
</dbReference>
<dbReference type="PROSITE" id="PS50928">
    <property type="entry name" value="ABC_TM1"/>
    <property type="match status" value="1"/>
</dbReference>
<keyword evidence="6 7" id="KW-0472">Membrane</keyword>
<evidence type="ECO:0000256" key="4">
    <source>
        <dbReference type="ARBA" id="ARBA00022692"/>
    </source>
</evidence>
<organism evidence="9 10">
    <name type="scientific">Cupriavidus malaysiensis</name>
    <dbReference type="NCBI Taxonomy" id="367825"/>
    <lineage>
        <taxon>Bacteria</taxon>
        <taxon>Pseudomonadati</taxon>
        <taxon>Pseudomonadota</taxon>
        <taxon>Betaproteobacteria</taxon>
        <taxon>Burkholderiales</taxon>
        <taxon>Burkholderiaceae</taxon>
        <taxon>Cupriavidus</taxon>
    </lineage>
</organism>
<dbReference type="EMBL" id="CP017755">
    <property type="protein sequence ID" value="AOZ10094.1"/>
    <property type="molecule type" value="Genomic_DNA"/>
</dbReference>
<keyword evidence="5 7" id="KW-1133">Transmembrane helix</keyword>